<evidence type="ECO:0000256" key="2">
    <source>
        <dbReference type="SAM" id="Phobius"/>
    </source>
</evidence>
<dbReference type="Gene3D" id="3.40.33.10">
    <property type="entry name" value="CAP"/>
    <property type="match status" value="1"/>
</dbReference>
<evidence type="ECO:0000259" key="3">
    <source>
        <dbReference type="Pfam" id="PF00188"/>
    </source>
</evidence>
<dbReference type="GO" id="GO:0008233">
    <property type="term" value="F:peptidase activity"/>
    <property type="evidence" value="ECO:0007669"/>
    <property type="project" value="UniProtKB-KW"/>
</dbReference>
<evidence type="ECO:0000313" key="5">
    <source>
        <dbReference type="EMBL" id="PWA09719.1"/>
    </source>
</evidence>
<feature type="domain" description="SCP" evidence="3">
    <location>
        <begin position="265"/>
        <end position="378"/>
    </location>
</feature>
<dbReference type="PANTHER" id="PTHR31157:SF1">
    <property type="entry name" value="SCP DOMAIN-CONTAINING PROTEIN"/>
    <property type="match status" value="1"/>
</dbReference>
<reference evidence="5 6" key="1">
    <citation type="submission" date="2018-04" db="EMBL/GenBank/DDBJ databases">
        <title>Camelliibacillus theae gen. nov., sp. nov., isolated from Pu'er tea.</title>
        <authorList>
            <person name="Niu L."/>
        </authorList>
    </citation>
    <scope>NUCLEOTIDE SEQUENCE [LARGE SCALE GENOMIC DNA]</scope>
    <source>
        <strain evidence="5 6">T8</strain>
    </source>
</reference>
<dbReference type="InterPro" id="IPR029410">
    <property type="entry name" value="CAP_assoc"/>
</dbReference>
<organism evidence="5 6">
    <name type="scientific">Pueribacillus theae</name>
    <dbReference type="NCBI Taxonomy" id="2171751"/>
    <lineage>
        <taxon>Bacteria</taxon>
        <taxon>Bacillati</taxon>
        <taxon>Bacillota</taxon>
        <taxon>Bacilli</taxon>
        <taxon>Bacillales</taxon>
        <taxon>Bacillaceae</taxon>
        <taxon>Pueribacillus</taxon>
    </lineage>
</organism>
<dbReference type="Proteomes" id="UP000245998">
    <property type="component" value="Unassembled WGS sequence"/>
</dbReference>
<dbReference type="GO" id="GO:0006508">
    <property type="term" value="P:proteolysis"/>
    <property type="evidence" value="ECO:0007669"/>
    <property type="project" value="UniProtKB-KW"/>
</dbReference>
<proteinExistence type="predicted"/>
<keyword evidence="2" id="KW-0472">Membrane</keyword>
<protein>
    <submittedName>
        <fullName evidence="5">Serine protease</fullName>
    </submittedName>
</protein>
<dbReference type="AlphaFoldDB" id="A0A2U1JXN1"/>
<keyword evidence="2" id="KW-0812">Transmembrane</keyword>
<sequence>MLSGGTGVSFLLKIRSIFVLLLIGGVWYVYGENFKLSDFQSIYEEIHSDVNQIIENPEVQATVVTVGEQVQRWFDELKGKLEDNIETQPKAKKPDLEEPSKQSFSVHNIEIGDSRSEVEKQAGSAKRASLNEYGVEWVAYHDNYQNFFMAAYNEENKVAGLYTNQDLLASTLDITFKSSRESVRATASEPLESIQKGLVSYKVQNDQEYDTFLIDNNYVTIFYDKHEDNRVTAIQIISGELEQQKEKFFTDPSPELKEGFEYQLFDLTNAARVNHGLSVLDWDESVRETARGHSKDMAGNHYFSHTNLEGQSPFDRMAEDGIAFSMAGENLAMGQVSSIFAHEGLMNSPGHRENILQKNYERLGVGVAFNEKSQPFYTENFLKK</sequence>
<dbReference type="OrthoDB" id="9783944at2"/>
<name>A0A2U1JXN1_9BACI</name>
<keyword evidence="5" id="KW-0645">Protease</keyword>
<keyword evidence="2" id="KW-1133">Transmembrane helix</keyword>
<evidence type="ECO:0000256" key="1">
    <source>
        <dbReference type="SAM" id="MobiDB-lite"/>
    </source>
</evidence>
<dbReference type="CDD" id="cd05379">
    <property type="entry name" value="CAP_bacterial"/>
    <property type="match status" value="1"/>
</dbReference>
<feature type="domain" description="CAP-associated" evidence="4">
    <location>
        <begin position="111"/>
        <end position="247"/>
    </location>
</feature>
<feature type="region of interest" description="Disordered" evidence="1">
    <location>
        <begin position="84"/>
        <end position="103"/>
    </location>
</feature>
<evidence type="ECO:0000259" key="4">
    <source>
        <dbReference type="Pfam" id="PF14504"/>
    </source>
</evidence>
<evidence type="ECO:0000313" key="6">
    <source>
        <dbReference type="Proteomes" id="UP000245998"/>
    </source>
</evidence>
<keyword evidence="5" id="KW-0378">Hydrolase</keyword>
<dbReference type="InterPro" id="IPR014044">
    <property type="entry name" value="CAP_dom"/>
</dbReference>
<dbReference type="Pfam" id="PF00188">
    <property type="entry name" value="CAP"/>
    <property type="match status" value="1"/>
</dbReference>
<keyword evidence="6" id="KW-1185">Reference proteome</keyword>
<comment type="caution">
    <text evidence="5">The sequence shown here is derived from an EMBL/GenBank/DDBJ whole genome shotgun (WGS) entry which is preliminary data.</text>
</comment>
<dbReference type="InterPro" id="IPR035940">
    <property type="entry name" value="CAP_sf"/>
</dbReference>
<gene>
    <name evidence="5" type="ORF">DCC39_12550</name>
</gene>
<dbReference type="PANTHER" id="PTHR31157">
    <property type="entry name" value="SCP DOMAIN-CONTAINING PROTEIN"/>
    <property type="match status" value="1"/>
</dbReference>
<dbReference type="SUPFAM" id="SSF55797">
    <property type="entry name" value="PR-1-like"/>
    <property type="match status" value="1"/>
</dbReference>
<accession>A0A2U1JXN1</accession>
<dbReference type="Pfam" id="PF14504">
    <property type="entry name" value="CAP_assoc_N"/>
    <property type="match status" value="1"/>
</dbReference>
<feature type="transmembrane region" description="Helical" evidence="2">
    <location>
        <begin position="12"/>
        <end position="30"/>
    </location>
</feature>
<dbReference type="EMBL" id="QCZG01000027">
    <property type="protein sequence ID" value="PWA09719.1"/>
    <property type="molecule type" value="Genomic_DNA"/>
</dbReference>